<organism evidence="2 3">
    <name type="scientific">Cereibacter changlensis</name>
    <dbReference type="NCBI Taxonomy" id="402884"/>
    <lineage>
        <taxon>Bacteria</taxon>
        <taxon>Pseudomonadati</taxon>
        <taxon>Pseudomonadota</taxon>
        <taxon>Alphaproteobacteria</taxon>
        <taxon>Rhodobacterales</taxon>
        <taxon>Paracoccaceae</taxon>
        <taxon>Cereibacter</taxon>
    </lineage>
</organism>
<accession>A0A4U0YW79</accession>
<protein>
    <submittedName>
        <fullName evidence="2">Lipolytic enzyme, G-D-S-L</fullName>
    </submittedName>
</protein>
<evidence type="ECO:0000259" key="1">
    <source>
        <dbReference type="Pfam" id="PF13472"/>
    </source>
</evidence>
<dbReference type="InterPro" id="IPR036514">
    <property type="entry name" value="SGNH_hydro_sf"/>
</dbReference>
<dbReference type="GO" id="GO:0016788">
    <property type="term" value="F:hydrolase activity, acting on ester bonds"/>
    <property type="evidence" value="ECO:0007669"/>
    <property type="project" value="UniProtKB-ARBA"/>
</dbReference>
<reference evidence="2 3" key="1">
    <citation type="submission" date="2019-04" db="EMBL/GenBank/DDBJ databases">
        <title>Crypto-aerobic microbial life in anoxic (sulfidic) marine sediments.</title>
        <authorList>
            <person name="Bhattacharya S."/>
            <person name="Roy C."/>
            <person name="Mondal N."/>
            <person name="Sarkar J."/>
            <person name="Mandal S."/>
            <person name="Rameez M.J."/>
            <person name="Ghosh W."/>
        </authorList>
    </citation>
    <scope>NUCLEOTIDE SEQUENCE [LARGE SCALE GENOMIC DNA]</scope>
    <source>
        <strain evidence="2 3">SBBC</strain>
    </source>
</reference>
<dbReference type="EMBL" id="SWAU01000127">
    <property type="protein sequence ID" value="TKA96045.1"/>
    <property type="molecule type" value="Genomic_DNA"/>
</dbReference>
<dbReference type="Gene3D" id="3.40.50.1110">
    <property type="entry name" value="SGNH hydrolase"/>
    <property type="match status" value="1"/>
</dbReference>
<gene>
    <name evidence="2" type="ORF">FAZ78_13605</name>
</gene>
<proteinExistence type="predicted"/>
<dbReference type="Pfam" id="PF13472">
    <property type="entry name" value="Lipase_GDSL_2"/>
    <property type="match status" value="1"/>
</dbReference>
<sequence>MPRLLTFGDSNTHGTPPIVTPGLYQRFDADTRWPTLARAALGEGWTLAEEGLPGRTAQFVDPVMGAHMDGRLGLRMALESHGPLDVMTLMLGTNDTKTRFGATPEMITAGIAGLLDIALGPLMQTRHGGFRVLLICPPAVKEQGPIASEFIGAAAKSRALPALYAALAEAHGVAFLDAGRVIETSEQDGIHYGPAEHRRLGEAVAQVLATLA</sequence>
<dbReference type="InterPro" id="IPR013830">
    <property type="entry name" value="SGNH_hydro"/>
</dbReference>
<dbReference type="SUPFAM" id="SSF52266">
    <property type="entry name" value="SGNH hydrolase"/>
    <property type="match status" value="1"/>
</dbReference>
<evidence type="ECO:0000313" key="3">
    <source>
        <dbReference type="Proteomes" id="UP000306340"/>
    </source>
</evidence>
<dbReference type="Proteomes" id="UP000306340">
    <property type="component" value="Unassembled WGS sequence"/>
</dbReference>
<feature type="domain" description="SGNH hydrolase-type esterase" evidence="1">
    <location>
        <begin position="7"/>
        <end position="198"/>
    </location>
</feature>
<dbReference type="AlphaFoldDB" id="A0A4U0YW79"/>
<dbReference type="RefSeq" id="WP_136793077.1">
    <property type="nucleotide sequence ID" value="NZ_SWAU01000127.1"/>
</dbReference>
<name>A0A4U0YW79_9RHOB</name>
<comment type="caution">
    <text evidence="2">The sequence shown here is derived from an EMBL/GenBank/DDBJ whole genome shotgun (WGS) entry which is preliminary data.</text>
</comment>
<evidence type="ECO:0000313" key="2">
    <source>
        <dbReference type="EMBL" id="TKA96045.1"/>
    </source>
</evidence>